<reference evidence="1 2" key="1">
    <citation type="submission" date="2019-02" db="EMBL/GenBank/DDBJ databases">
        <authorList>
            <person name="Manzano-Marin A."/>
            <person name="Manzano-Marin A."/>
        </authorList>
    </citation>
    <scope>NUCLEOTIDE SEQUENCE [LARGE SCALE GENOMIC DNA]</scope>
    <source>
        <strain evidence="1 2">BuCikochiana</strain>
    </source>
</reference>
<dbReference type="SUPFAM" id="SSF103025">
    <property type="entry name" value="Folate-binding domain"/>
    <property type="match status" value="1"/>
</dbReference>
<name>A0A451D5U7_9GAMM</name>
<dbReference type="Gene3D" id="2.40.30.160">
    <property type="match status" value="1"/>
</dbReference>
<organism evidence="1 2">
    <name type="scientific">Buchnera aphidicola</name>
    <name type="common">Cinara kochiana kochiana</name>
    <dbReference type="NCBI Taxonomy" id="2518976"/>
    <lineage>
        <taxon>Bacteria</taxon>
        <taxon>Pseudomonadati</taxon>
        <taxon>Pseudomonadota</taxon>
        <taxon>Gammaproteobacteria</taxon>
        <taxon>Enterobacterales</taxon>
        <taxon>Erwiniaceae</taxon>
        <taxon>Buchnera</taxon>
    </lineage>
</organism>
<protein>
    <submittedName>
        <fullName evidence="1">tRNA-modifying protein YgfZ</fullName>
    </submittedName>
</protein>
<dbReference type="EMBL" id="LR217707">
    <property type="protein sequence ID" value="VFP81182.1"/>
    <property type="molecule type" value="Genomic_DNA"/>
</dbReference>
<sequence>MKNNEIDNTIIYLSKNLFYNIFMELDSWSLINITGIDRKEYLNNQFTIDMNVISKHQYKVGAHCNINGKVWTSFFIFKYYDCYLYIIRSSVYKKHIYELKKYSLFSKIDISKEINFVIFGLLGPDSLLIIERFFLKKFNKNQSLIISKKTIILKINKPINRFLIIIHKSELFSFLKFIKQHAIYRDSKQWLGLDIESYFPIIDNEISGRFILQSLGLKEWNAIDFNKGCYYGQEILCKYENKKINQFIVCSLIGENCLYNLKISENIDYFDNQTGNVYHVGIILAWVPIFDKKILLQIRMKKRFFKYKNIFFLSSDPDIKFRIFEC</sequence>
<dbReference type="NCBIfam" id="TIGR03317">
    <property type="entry name" value="ygfZ_signature"/>
    <property type="match status" value="1"/>
</dbReference>
<dbReference type="PANTHER" id="PTHR22602">
    <property type="entry name" value="TRANSFERASE CAF17, MITOCHONDRIAL-RELATED"/>
    <property type="match status" value="1"/>
</dbReference>
<dbReference type="RefSeq" id="WP_154028702.1">
    <property type="nucleotide sequence ID" value="NZ_LR217707.1"/>
</dbReference>
<accession>A0A451D5U7</accession>
<proteinExistence type="predicted"/>
<dbReference type="AlphaFoldDB" id="A0A451D5U7"/>
<dbReference type="GO" id="GO:0016226">
    <property type="term" value="P:iron-sulfur cluster assembly"/>
    <property type="evidence" value="ECO:0007669"/>
    <property type="project" value="TreeGrafter"/>
</dbReference>
<dbReference type="PANTHER" id="PTHR22602:SF0">
    <property type="entry name" value="TRANSFERASE CAF17, MITOCHONDRIAL-RELATED"/>
    <property type="match status" value="1"/>
</dbReference>
<dbReference type="Proteomes" id="UP000294380">
    <property type="component" value="Chromosome"/>
</dbReference>
<evidence type="ECO:0000313" key="1">
    <source>
        <dbReference type="EMBL" id="VFP81182.1"/>
    </source>
</evidence>
<dbReference type="OrthoDB" id="9796287at2"/>
<dbReference type="InterPro" id="IPR017703">
    <property type="entry name" value="YgfZ/GCV_T_CS"/>
</dbReference>
<dbReference type="Gene3D" id="3.30.70.1630">
    <property type="match status" value="1"/>
</dbReference>
<dbReference type="InterPro" id="IPR045179">
    <property type="entry name" value="YgfZ/GcvT"/>
</dbReference>
<evidence type="ECO:0000313" key="2">
    <source>
        <dbReference type="Proteomes" id="UP000294380"/>
    </source>
</evidence>
<gene>
    <name evidence="1" type="primary">ygfZ</name>
    <name evidence="1" type="ORF">BUCIKOCA2762_277</name>
</gene>
<dbReference type="Gene3D" id="3.30.70.1400">
    <property type="entry name" value="Aminomethyltransferase beta-barrel domains"/>
    <property type="match status" value="1"/>
</dbReference>